<evidence type="ECO:0008006" key="3">
    <source>
        <dbReference type="Google" id="ProtNLM"/>
    </source>
</evidence>
<dbReference type="EMBL" id="NIHT01000006">
    <property type="protein sequence ID" value="PLT76367.1"/>
    <property type="molecule type" value="Genomic_DNA"/>
</dbReference>
<comment type="caution">
    <text evidence="1">The sequence shown here is derived from an EMBL/GenBank/DDBJ whole genome shotgun (WGS) entry which is preliminary data.</text>
</comment>
<reference evidence="1 2" key="1">
    <citation type="journal article" date="2017" name="Genome Med.">
        <title>A novel Ruminococcus gnavus clade enriched in inflammatory bowel disease patients.</title>
        <authorList>
            <person name="Hall A.B."/>
            <person name="Yassour M."/>
            <person name="Sauk J."/>
            <person name="Garner A."/>
            <person name="Jiang X."/>
            <person name="Arthur T."/>
            <person name="Lagoudas G.K."/>
            <person name="Vatanen T."/>
            <person name="Fornelos N."/>
            <person name="Wilson R."/>
            <person name="Bertha M."/>
            <person name="Cohen M."/>
            <person name="Garber J."/>
            <person name="Khalili H."/>
            <person name="Gevers D."/>
            <person name="Ananthakrishnan A.N."/>
            <person name="Kugathasan S."/>
            <person name="Lander E.S."/>
            <person name="Blainey P."/>
            <person name="Vlamakis H."/>
            <person name="Xavier R.J."/>
            <person name="Huttenhower C."/>
        </authorList>
    </citation>
    <scope>NUCLEOTIDE SEQUENCE [LARGE SCALE GENOMIC DNA]</scope>
    <source>
        <strain evidence="1 2">RJX1125</strain>
    </source>
</reference>
<dbReference type="Proteomes" id="UP000235093">
    <property type="component" value="Unassembled WGS sequence"/>
</dbReference>
<dbReference type="InterPro" id="IPR007731">
    <property type="entry name" value="DUF669"/>
</dbReference>
<gene>
    <name evidence="1" type="ORF">CDL23_04950</name>
</gene>
<dbReference type="RefSeq" id="WP_066730778.1">
    <property type="nucleotide sequence ID" value="NZ_NIHT01000006.1"/>
</dbReference>
<dbReference type="AlphaFoldDB" id="A0A2N5PMJ9"/>
<proteinExistence type="predicted"/>
<evidence type="ECO:0000313" key="2">
    <source>
        <dbReference type="Proteomes" id="UP000235093"/>
    </source>
</evidence>
<dbReference type="Pfam" id="PF05037">
    <property type="entry name" value="DUF669"/>
    <property type="match status" value="1"/>
</dbReference>
<organism evidence="1 2">
    <name type="scientific">Mediterraneibacter gnavus</name>
    <name type="common">Ruminococcus gnavus</name>
    <dbReference type="NCBI Taxonomy" id="33038"/>
    <lineage>
        <taxon>Bacteria</taxon>
        <taxon>Bacillati</taxon>
        <taxon>Bacillota</taxon>
        <taxon>Clostridia</taxon>
        <taxon>Lachnospirales</taxon>
        <taxon>Lachnospiraceae</taxon>
        <taxon>Mediterraneibacter</taxon>
    </lineage>
</organism>
<protein>
    <recommendedName>
        <fullName evidence="3">DUF669 domain-containing protein</fullName>
    </recommendedName>
</protein>
<accession>A0A2N5PMJ9</accession>
<evidence type="ECO:0000313" key="1">
    <source>
        <dbReference type="EMBL" id="PLT76367.1"/>
    </source>
</evidence>
<name>A0A2N5PMJ9_MEDGN</name>
<sequence length="151" mass="17434">MSVFDKWNKAIDVEGLAKDTKEVEANGGTGEYAEIPVGTYEIKIEKMELKESSKGDPMFSAWFRILHGEYENQLLFMNAVITQGFQIGNVNRFLRSLDAVDEVEFKDYAQYNDLIMDIMEAIDEAGLEYLIEFKKNKKDFPVYTIKEVYES</sequence>